<sequence length="511" mass="54498">MLSVHASSPPAPPAAFNMAAHVLAHAERLSEKSALQILRPTGAERWSYGRLSAAVRGAGTGFLRAGLVPGDRVLLRLGNTPEFPVAFLGAIAVGLVPVPTSAQLTREEITKMAAQIDPALVVAGDGVALPAGDQKLLTEAELRRFEHLPPCDYQMGPPDRLAYIVFTSGTSGHARAVAHAHRAIWARQMMHAGWYGLGPDDRLLHAGAFNWTYTLGTGLMDPWSVGATALIPATGVEPATLPLLLKRFDATIFAGVPGVYRQMLKHHSRLDLPRLRHGLSAGEALPALTRAHWLEATGTAIYEALGMSECSTFISSCPTNPAPEGAMGWPQPGRHIAVLGPDDAPVPRGTAGELAVNRADPGLFLTYYRAEDAARAKFTEDGEWFRTGDTVCMTEAGAIAYQGRGDDMMNAGGFRVSPLDVEAAMVLCPGAGAVAAVEIRVSEEASIIALAYTGEATPNALAAHAAAHLARYKQPRIFQHFDSLPHNRNGKIDRKTLRATWPPLEKRGATQ</sequence>
<dbReference type="Gene3D" id="3.30.300.30">
    <property type="match status" value="1"/>
</dbReference>
<feature type="region of interest" description="Disordered" evidence="2">
    <location>
        <begin position="489"/>
        <end position="511"/>
    </location>
</feature>
<accession>A0ABW5AD49</accession>
<evidence type="ECO:0000313" key="4">
    <source>
        <dbReference type="EMBL" id="MFD2175456.1"/>
    </source>
</evidence>
<evidence type="ECO:0000256" key="1">
    <source>
        <dbReference type="ARBA" id="ARBA00022598"/>
    </source>
</evidence>
<keyword evidence="1" id="KW-0436">Ligase</keyword>
<protein>
    <submittedName>
        <fullName evidence="4">Class I adenylate-forming enzyme family protein</fullName>
    </submittedName>
</protein>
<dbReference type="InterPro" id="IPR000873">
    <property type="entry name" value="AMP-dep_synth/lig_dom"/>
</dbReference>
<dbReference type="PROSITE" id="PS00455">
    <property type="entry name" value="AMP_BINDING"/>
    <property type="match status" value="1"/>
</dbReference>
<reference evidence="5" key="1">
    <citation type="journal article" date="2019" name="Int. J. Syst. Evol. Microbiol.">
        <title>The Global Catalogue of Microorganisms (GCM) 10K type strain sequencing project: providing services to taxonomists for standard genome sequencing and annotation.</title>
        <authorList>
            <consortium name="The Broad Institute Genomics Platform"/>
            <consortium name="The Broad Institute Genome Sequencing Center for Infectious Disease"/>
            <person name="Wu L."/>
            <person name="Ma J."/>
        </authorList>
    </citation>
    <scope>NUCLEOTIDE SEQUENCE [LARGE SCALE GENOMIC DNA]</scope>
    <source>
        <strain evidence="5">CCUG 55131</strain>
    </source>
</reference>
<gene>
    <name evidence="4" type="ORF">ACFSM0_15285</name>
</gene>
<dbReference type="RefSeq" id="WP_377392221.1">
    <property type="nucleotide sequence ID" value="NZ_JBHUIX010000013.1"/>
</dbReference>
<dbReference type="SUPFAM" id="SSF56801">
    <property type="entry name" value="Acetyl-CoA synthetase-like"/>
    <property type="match status" value="1"/>
</dbReference>
<dbReference type="InterPro" id="IPR045851">
    <property type="entry name" value="AMP-bd_C_sf"/>
</dbReference>
<proteinExistence type="predicted"/>
<name>A0ABW5AD49_9RHOB</name>
<evidence type="ECO:0000259" key="3">
    <source>
        <dbReference type="Pfam" id="PF00501"/>
    </source>
</evidence>
<dbReference type="Pfam" id="PF00501">
    <property type="entry name" value="AMP-binding"/>
    <property type="match status" value="1"/>
</dbReference>
<organism evidence="4 5">
    <name type="scientific">Rhodobacter lacus</name>
    <dbReference type="NCBI Taxonomy" id="1641972"/>
    <lineage>
        <taxon>Bacteria</taxon>
        <taxon>Pseudomonadati</taxon>
        <taxon>Pseudomonadota</taxon>
        <taxon>Alphaproteobacteria</taxon>
        <taxon>Rhodobacterales</taxon>
        <taxon>Rhodobacter group</taxon>
        <taxon>Rhodobacter</taxon>
    </lineage>
</organism>
<dbReference type="Proteomes" id="UP001597413">
    <property type="component" value="Unassembled WGS sequence"/>
</dbReference>
<dbReference type="PANTHER" id="PTHR43352:SF1">
    <property type="entry name" value="ANTHRANILATE--COA LIGASE"/>
    <property type="match status" value="1"/>
</dbReference>
<dbReference type="Gene3D" id="3.40.50.12780">
    <property type="entry name" value="N-terminal domain of ligase-like"/>
    <property type="match status" value="1"/>
</dbReference>
<feature type="domain" description="AMP-dependent synthetase/ligase" evidence="3">
    <location>
        <begin position="25"/>
        <end position="368"/>
    </location>
</feature>
<dbReference type="PANTHER" id="PTHR43352">
    <property type="entry name" value="ACETYL-COA SYNTHETASE"/>
    <property type="match status" value="1"/>
</dbReference>
<dbReference type="InterPro" id="IPR042099">
    <property type="entry name" value="ANL_N_sf"/>
</dbReference>
<dbReference type="EMBL" id="JBHUIX010000013">
    <property type="protein sequence ID" value="MFD2175456.1"/>
    <property type="molecule type" value="Genomic_DNA"/>
</dbReference>
<comment type="caution">
    <text evidence="4">The sequence shown here is derived from an EMBL/GenBank/DDBJ whole genome shotgun (WGS) entry which is preliminary data.</text>
</comment>
<keyword evidence="5" id="KW-1185">Reference proteome</keyword>
<dbReference type="InterPro" id="IPR020845">
    <property type="entry name" value="AMP-binding_CS"/>
</dbReference>
<evidence type="ECO:0000313" key="5">
    <source>
        <dbReference type="Proteomes" id="UP001597413"/>
    </source>
</evidence>
<evidence type="ECO:0000256" key="2">
    <source>
        <dbReference type="SAM" id="MobiDB-lite"/>
    </source>
</evidence>